<dbReference type="EMBL" id="QEKO01000009">
    <property type="protein sequence ID" value="PVY60479.1"/>
    <property type="molecule type" value="Genomic_DNA"/>
</dbReference>
<feature type="compositionally biased region" description="Low complexity" evidence="6">
    <location>
        <begin position="248"/>
        <end position="280"/>
    </location>
</feature>
<gene>
    <name evidence="9" type="ORF">C7440_3726</name>
</gene>
<evidence type="ECO:0000313" key="9">
    <source>
        <dbReference type="EMBL" id="PVY60479.1"/>
    </source>
</evidence>
<dbReference type="RefSeq" id="WP_116519493.1">
    <property type="nucleotide sequence ID" value="NZ_JACCEX010000006.1"/>
</dbReference>
<comment type="cofactor">
    <cofactor evidence="1">
        <name>a divalent metal cation</name>
        <dbReference type="ChEBI" id="CHEBI:60240"/>
    </cofactor>
</comment>
<evidence type="ECO:0000259" key="7">
    <source>
        <dbReference type="Pfam" id="PF03755"/>
    </source>
</evidence>
<evidence type="ECO:0000256" key="3">
    <source>
        <dbReference type="ARBA" id="ARBA00022759"/>
    </source>
</evidence>
<reference evidence="9 10" key="1">
    <citation type="submission" date="2018-04" db="EMBL/GenBank/DDBJ databases">
        <title>Genomic Encyclopedia of Type Strains, Phase IV (KMG-IV): sequencing the most valuable type-strain genomes for metagenomic binning, comparative biology and taxonomic classification.</title>
        <authorList>
            <person name="Goeker M."/>
        </authorList>
    </citation>
    <scope>NUCLEOTIDE SEQUENCE [LARGE SCALE GENOMIC DNA]</scope>
    <source>
        <strain evidence="9 10">DSM 10065</strain>
    </source>
</reference>
<organism evidence="9 10">
    <name type="scientific">Pusillimonas noertemannii</name>
    <dbReference type="NCBI Taxonomy" id="305977"/>
    <lineage>
        <taxon>Bacteria</taxon>
        <taxon>Pseudomonadati</taxon>
        <taxon>Pseudomonadota</taxon>
        <taxon>Betaproteobacteria</taxon>
        <taxon>Burkholderiales</taxon>
        <taxon>Alcaligenaceae</taxon>
        <taxon>Pusillimonas</taxon>
    </lineage>
</organism>
<dbReference type="Pfam" id="PF03755">
    <property type="entry name" value="YicC-like_N"/>
    <property type="match status" value="1"/>
</dbReference>
<dbReference type="STRING" id="1231391.GCA_000308195_00129"/>
<evidence type="ECO:0000256" key="1">
    <source>
        <dbReference type="ARBA" id="ARBA00001968"/>
    </source>
</evidence>
<keyword evidence="4" id="KW-0378">Hydrolase</keyword>
<keyword evidence="2" id="KW-0540">Nuclease</keyword>
<sequence>MISSMTAFGAARAESTLGSVTVEIRTVNSRYLDVSLRLPDDLRLAEAPLREQIGAHLRRGKVEVRASFARAADSAEQELADDYLKRTAEQLGRARAFIPDTPAPTLAELIKGASASDEAPDPRAWSALCTEASGQALLELQANREREGRRLADMMLDCARGVADIVETVEGEVPRLLAEHQQKLATKLRETLEAASPAGLSMISGEELSARIAQESSLFSLRIDVAEELSRLRSHISELQHLLGGSGTSSVGSGAKSPTGSPTSAAASAAKPKGAGKAATGSIGKRLDFLFQEMNREANTLGSKASGIEVTRAAIDLKLLIEQMREQAQNIE</sequence>
<dbReference type="GO" id="GO:0004521">
    <property type="term" value="F:RNA endonuclease activity"/>
    <property type="evidence" value="ECO:0007669"/>
    <property type="project" value="InterPro"/>
</dbReference>
<evidence type="ECO:0000313" key="10">
    <source>
        <dbReference type="Proteomes" id="UP000246145"/>
    </source>
</evidence>
<evidence type="ECO:0000259" key="8">
    <source>
        <dbReference type="Pfam" id="PF08340"/>
    </source>
</evidence>
<dbReference type="Proteomes" id="UP000246145">
    <property type="component" value="Unassembled WGS sequence"/>
</dbReference>
<evidence type="ECO:0000256" key="5">
    <source>
        <dbReference type="ARBA" id="ARBA00035648"/>
    </source>
</evidence>
<evidence type="ECO:0000256" key="6">
    <source>
        <dbReference type="SAM" id="MobiDB-lite"/>
    </source>
</evidence>
<keyword evidence="10" id="KW-1185">Reference proteome</keyword>
<feature type="domain" description="Endoribonuclease YicC-like C-terminal" evidence="8">
    <location>
        <begin position="280"/>
        <end position="332"/>
    </location>
</feature>
<feature type="domain" description="Endoribonuclease YicC-like N-terminal" evidence="7">
    <location>
        <begin position="2"/>
        <end position="152"/>
    </location>
</feature>
<proteinExistence type="inferred from homology"/>
<name>A0A2U1CHT3_9BURK</name>
<evidence type="ECO:0000256" key="2">
    <source>
        <dbReference type="ARBA" id="ARBA00022722"/>
    </source>
</evidence>
<dbReference type="PANTHER" id="PTHR30636:SF3">
    <property type="entry name" value="UPF0701 PROTEIN YICC"/>
    <property type="match status" value="1"/>
</dbReference>
<dbReference type="OrthoDB" id="9771229at2"/>
<protein>
    <submittedName>
        <fullName evidence="9">Uncharacterized protein (TIGR00255 family)</fullName>
    </submittedName>
</protein>
<dbReference type="InterPro" id="IPR013551">
    <property type="entry name" value="YicC-like_C"/>
</dbReference>
<dbReference type="Pfam" id="PF08340">
    <property type="entry name" value="YicC-like_C"/>
    <property type="match status" value="2"/>
</dbReference>
<dbReference type="InterPro" id="IPR005229">
    <property type="entry name" value="YicC/YloC-like"/>
</dbReference>
<dbReference type="AlphaFoldDB" id="A0A2U1CHT3"/>
<dbReference type="GO" id="GO:0016787">
    <property type="term" value="F:hydrolase activity"/>
    <property type="evidence" value="ECO:0007669"/>
    <property type="project" value="UniProtKB-KW"/>
</dbReference>
<dbReference type="PANTHER" id="PTHR30636">
    <property type="entry name" value="UPF0701 PROTEIN YICC"/>
    <property type="match status" value="1"/>
</dbReference>
<feature type="domain" description="Endoribonuclease YicC-like C-terminal" evidence="8">
    <location>
        <begin position="173"/>
        <end position="245"/>
    </location>
</feature>
<dbReference type="InterPro" id="IPR013527">
    <property type="entry name" value="YicC-like_N"/>
</dbReference>
<accession>A0A2U1CHT3</accession>
<feature type="region of interest" description="Disordered" evidence="6">
    <location>
        <begin position="243"/>
        <end position="280"/>
    </location>
</feature>
<comment type="caution">
    <text evidence="9">The sequence shown here is derived from an EMBL/GenBank/DDBJ whole genome shotgun (WGS) entry which is preliminary data.</text>
</comment>
<evidence type="ECO:0000256" key="4">
    <source>
        <dbReference type="ARBA" id="ARBA00022801"/>
    </source>
</evidence>
<keyword evidence="3" id="KW-0255">Endonuclease</keyword>
<comment type="similarity">
    <text evidence="5">Belongs to the YicC/YloC family.</text>
</comment>